<dbReference type="PANTHER" id="PTHR42648:SF11">
    <property type="entry name" value="TRANSPOSON TY4-P GAG-POL POLYPROTEIN"/>
    <property type="match status" value="1"/>
</dbReference>
<keyword evidence="6" id="KW-0229">DNA integration</keyword>
<keyword evidence="5" id="KW-0460">Magnesium</keyword>
<dbReference type="InterPro" id="IPR012337">
    <property type="entry name" value="RNaseH-like_sf"/>
</dbReference>
<keyword evidence="2" id="KW-0479">Metal-binding</keyword>
<dbReference type="InterPro" id="IPR001584">
    <property type="entry name" value="Integrase_cat-core"/>
</dbReference>
<evidence type="ECO:0000256" key="3">
    <source>
        <dbReference type="ARBA" id="ARBA00022759"/>
    </source>
</evidence>
<keyword evidence="8" id="KW-0808">Transferase</keyword>
<dbReference type="InterPro" id="IPR039537">
    <property type="entry name" value="Retrotran_Ty1/copia-like"/>
</dbReference>
<dbReference type="Gene3D" id="3.30.420.10">
    <property type="entry name" value="Ribonuclease H-like superfamily/Ribonuclease H"/>
    <property type="match status" value="1"/>
</dbReference>
<evidence type="ECO:0000256" key="7">
    <source>
        <dbReference type="ARBA" id="ARBA00022918"/>
    </source>
</evidence>
<dbReference type="AlphaFoldDB" id="A0A0A9WJD5"/>
<dbReference type="Pfam" id="PF25597">
    <property type="entry name" value="SH3_retrovirus"/>
    <property type="match status" value="1"/>
</dbReference>
<dbReference type="InterPro" id="IPR036397">
    <property type="entry name" value="RNaseH_sf"/>
</dbReference>
<keyword evidence="8" id="KW-0239">DNA-directed DNA polymerase</keyword>
<feature type="region of interest" description="Disordered" evidence="10">
    <location>
        <begin position="138"/>
        <end position="173"/>
    </location>
</feature>
<dbReference type="GO" id="GO:0006310">
    <property type="term" value="P:DNA recombination"/>
    <property type="evidence" value="ECO:0007669"/>
    <property type="project" value="UniProtKB-KW"/>
</dbReference>
<dbReference type="GO" id="GO:0016787">
    <property type="term" value="F:hydrolase activity"/>
    <property type="evidence" value="ECO:0007669"/>
    <property type="project" value="UniProtKB-KW"/>
</dbReference>
<dbReference type="PROSITE" id="PS50994">
    <property type="entry name" value="INTEGRASE"/>
    <property type="match status" value="1"/>
</dbReference>
<keyword evidence="1" id="KW-0540">Nuclease</keyword>
<dbReference type="GO" id="GO:0003964">
    <property type="term" value="F:RNA-directed DNA polymerase activity"/>
    <property type="evidence" value="ECO:0007669"/>
    <property type="project" value="UniProtKB-KW"/>
</dbReference>
<evidence type="ECO:0000259" key="11">
    <source>
        <dbReference type="PROSITE" id="PS50994"/>
    </source>
</evidence>
<dbReference type="SUPFAM" id="SSF53098">
    <property type="entry name" value="Ribonuclease H-like"/>
    <property type="match status" value="1"/>
</dbReference>
<accession>A0A0A9WJD5</accession>
<evidence type="ECO:0000256" key="9">
    <source>
        <dbReference type="ARBA" id="ARBA00023172"/>
    </source>
</evidence>
<dbReference type="GO" id="GO:0003887">
    <property type="term" value="F:DNA-directed DNA polymerase activity"/>
    <property type="evidence" value="ECO:0007669"/>
    <property type="project" value="UniProtKB-KW"/>
</dbReference>
<dbReference type="GO" id="GO:0004519">
    <property type="term" value="F:endonuclease activity"/>
    <property type="evidence" value="ECO:0007669"/>
    <property type="project" value="UniProtKB-KW"/>
</dbReference>
<evidence type="ECO:0000256" key="1">
    <source>
        <dbReference type="ARBA" id="ARBA00022722"/>
    </source>
</evidence>
<dbReference type="GO" id="GO:0046872">
    <property type="term" value="F:metal ion binding"/>
    <property type="evidence" value="ECO:0007669"/>
    <property type="project" value="UniProtKB-KW"/>
</dbReference>
<keyword evidence="3" id="KW-0255">Endonuclease</keyword>
<keyword evidence="4" id="KW-0378">Hydrolase</keyword>
<reference evidence="12" key="2">
    <citation type="submission" date="2014-07" db="EMBL/GenBank/DDBJ databases">
        <authorList>
            <person name="Hull J."/>
        </authorList>
    </citation>
    <scope>NUCLEOTIDE SEQUENCE</scope>
</reference>
<protein>
    <submittedName>
        <fullName evidence="12">Retrovirus-related Pol polyprotein from transposon TNT 1-94</fullName>
    </submittedName>
</protein>
<dbReference type="GO" id="GO:0003676">
    <property type="term" value="F:nucleic acid binding"/>
    <property type="evidence" value="ECO:0007669"/>
    <property type="project" value="InterPro"/>
</dbReference>
<sequence length="173" mass="19980">NSQQNGVSERMIRTLMDRVRTLLEETKLPKYLWGECVNSSAYLLNRTPTKNGTIPAEVYHGKLDISKLKVFGSKAWYYVQPNSGNKIEARGREVRMVGYAKNGYRLYDAEENRVIVSRHVKFDESDIVFNQDRPYLSVNSESTLPVHREEETKEKEDSDDEDEDLEKGNGTRT</sequence>
<keyword evidence="7" id="KW-0695">RNA-directed DNA polymerase</keyword>
<keyword evidence="8" id="KW-0548">Nucleotidyltransferase</keyword>
<evidence type="ECO:0000256" key="5">
    <source>
        <dbReference type="ARBA" id="ARBA00022842"/>
    </source>
</evidence>
<keyword evidence="9" id="KW-0233">DNA recombination</keyword>
<dbReference type="InterPro" id="IPR057670">
    <property type="entry name" value="SH3_retrovirus"/>
</dbReference>
<evidence type="ECO:0000256" key="8">
    <source>
        <dbReference type="ARBA" id="ARBA00022932"/>
    </source>
</evidence>
<dbReference type="EMBL" id="GBHO01035690">
    <property type="protein sequence ID" value="JAG07914.1"/>
    <property type="molecule type" value="Transcribed_RNA"/>
</dbReference>
<reference evidence="12" key="1">
    <citation type="journal article" date="2014" name="PLoS ONE">
        <title>Transcriptome-Based Identification of ABC Transporters in the Western Tarnished Plant Bug Lygus hesperus.</title>
        <authorList>
            <person name="Hull J.J."/>
            <person name="Chaney K."/>
            <person name="Geib S.M."/>
            <person name="Fabrick J.A."/>
            <person name="Brent C.S."/>
            <person name="Walsh D."/>
            <person name="Lavine L.C."/>
        </authorList>
    </citation>
    <scope>NUCLEOTIDE SEQUENCE</scope>
</reference>
<evidence type="ECO:0000256" key="6">
    <source>
        <dbReference type="ARBA" id="ARBA00022908"/>
    </source>
</evidence>
<name>A0A0A9WJD5_LYGHE</name>
<organism evidence="12">
    <name type="scientific">Lygus hesperus</name>
    <name type="common">Western plant bug</name>
    <dbReference type="NCBI Taxonomy" id="30085"/>
    <lineage>
        <taxon>Eukaryota</taxon>
        <taxon>Metazoa</taxon>
        <taxon>Ecdysozoa</taxon>
        <taxon>Arthropoda</taxon>
        <taxon>Hexapoda</taxon>
        <taxon>Insecta</taxon>
        <taxon>Pterygota</taxon>
        <taxon>Neoptera</taxon>
        <taxon>Paraneoptera</taxon>
        <taxon>Hemiptera</taxon>
        <taxon>Heteroptera</taxon>
        <taxon>Panheteroptera</taxon>
        <taxon>Cimicomorpha</taxon>
        <taxon>Miridae</taxon>
        <taxon>Mirini</taxon>
        <taxon>Lygus</taxon>
    </lineage>
</organism>
<proteinExistence type="predicted"/>
<dbReference type="PANTHER" id="PTHR42648">
    <property type="entry name" value="TRANSPOSASE, PUTATIVE-RELATED"/>
    <property type="match status" value="1"/>
</dbReference>
<evidence type="ECO:0000256" key="10">
    <source>
        <dbReference type="SAM" id="MobiDB-lite"/>
    </source>
</evidence>
<gene>
    <name evidence="12" type="primary">POLX_244</name>
    <name evidence="12" type="ORF">CM83_3345</name>
</gene>
<feature type="domain" description="Integrase catalytic" evidence="11">
    <location>
        <begin position="1"/>
        <end position="63"/>
    </location>
</feature>
<evidence type="ECO:0000313" key="12">
    <source>
        <dbReference type="EMBL" id="JAG07914.1"/>
    </source>
</evidence>
<evidence type="ECO:0000256" key="2">
    <source>
        <dbReference type="ARBA" id="ARBA00022723"/>
    </source>
</evidence>
<dbReference type="GO" id="GO:0015074">
    <property type="term" value="P:DNA integration"/>
    <property type="evidence" value="ECO:0007669"/>
    <property type="project" value="UniProtKB-KW"/>
</dbReference>
<evidence type="ECO:0000256" key="4">
    <source>
        <dbReference type="ARBA" id="ARBA00022801"/>
    </source>
</evidence>
<feature type="non-terminal residue" evidence="12">
    <location>
        <position position="1"/>
    </location>
</feature>
<feature type="compositionally biased region" description="Basic and acidic residues" evidence="10">
    <location>
        <begin position="146"/>
        <end position="156"/>
    </location>
</feature>